<evidence type="ECO:0000313" key="1">
    <source>
        <dbReference type="EMBL" id="CAK5029147.1"/>
    </source>
</evidence>
<gene>
    <name evidence="1" type="ORF">MENTE1834_LOCUS6829</name>
</gene>
<dbReference type="Proteomes" id="UP001497535">
    <property type="component" value="Unassembled WGS sequence"/>
</dbReference>
<evidence type="ECO:0000313" key="2">
    <source>
        <dbReference type="Proteomes" id="UP001497535"/>
    </source>
</evidence>
<sequence length="54" mass="6477">MAEVKCVFDTAEMIHSPRQESSFKYIKLFNITTFGKKKKERGFETWGYIKIREK</sequence>
<name>A0ACB0Y332_MELEN</name>
<dbReference type="EMBL" id="CAVMJV010000005">
    <property type="protein sequence ID" value="CAK5029147.1"/>
    <property type="molecule type" value="Genomic_DNA"/>
</dbReference>
<accession>A0ACB0Y332</accession>
<keyword evidence="2" id="KW-1185">Reference proteome</keyword>
<protein>
    <submittedName>
        <fullName evidence="1">Uncharacterized protein</fullName>
    </submittedName>
</protein>
<comment type="caution">
    <text evidence="1">The sequence shown here is derived from an EMBL/GenBank/DDBJ whole genome shotgun (WGS) entry which is preliminary data.</text>
</comment>
<proteinExistence type="predicted"/>
<organism evidence="1 2">
    <name type="scientific">Meloidogyne enterolobii</name>
    <name type="common">Root-knot nematode worm</name>
    <name type="synonym">Meloidogyne mayaguensis</name>
    <dbReference type="NCBI Taxonomy" id="390850"/>
    <lineage>
        <taxon>Eukaryota</taxon>
        <taxon>Metazoa</taxon>
        <taxon>Ecdysozoa</taxon>
        <taxon>Nematoda</taxon>
        <taxon>Chromadorea</taxon>
        <taxon>Rhabditida</taxon>
        <taxon>Tylenchina</taxon>
        <taxon>Tylenchomorpha</taxon>
        <taxon>Tylenchoidea</taxon>
        <taxon>Meloidogynidae</taxon>
        <taxon>Meloidogyninae</taxon>
        <taxon>Meloidogyne</taxon>
    </lineage>
</organism>
<reference evidence="1" key="1">
    <citation type="submission" date="2023-11" db="EMBL/GenBank/DDBJ databases">
        <authorList>
            <person name="Poullet M."/>
        </authorList>
    </citation>
    <scope>NUCLEOTIDE SEQUENCE</scope>
    <source>
        <strain evidence="1">E1834</strain>
    </source>
</reference>